<sequence length="112" mass="12264">MGYVPDCGLPPLATVKGKPHFIMQKHGYGHIYGPERIEGPFSEHSEPVDTPVGRHPFSTQLHNPCSKSVGSDMDVLAAPADPRYPVVLTPYSVPEHCCGGRETRNVTNLRKT</sequence>
<proteinExistence type="predicted"/>
<protein>
    <submittedName>
        <fullName evidence="2">Uncharacterized protein</fullName>
    </submittedName>
</protein>
<evidence type="ECO:0000256" key="1">
    <source>
        <dbReference type="SAM" id="MobiDB-lite"/>
    </source>
</evidence>
<organism evidence="2 3">
    <name type="scientific">Oceanidesulfovibrio marinus</name>
    <dbReference type="NCBI Taxonomy" id="370038"/>
    <lineage>
        <taxon>Bacteria</taxon>
        <taxon>Pseudomonadati</taxon>
        <taxon>Thermodesulfobacteriota</taxon>
        <taxon>Desulfovibrionia</taxon>
        <taxon>Desulfovibrionales</taxon>
        <taxon>Desulfovibrionaceae</taxon>
        <taxon>Oceanidesulfovibrio</taxon>
    </lineage>
</organism>
<comment type="caution">
    <text evidence="2">The sequence shown here is derived from an EMBL/GenBank/DDBJ whole genome shotgun (WGS) entry which is preliminary data.</text>
</comment>
<dbReference type="OrthoDB" id="9757870at2"/>
<accession>A0A6P1ZAG5</accession>
<dbReference type="Gene3D" id="2.40.40.20">
    <property type="match status" value="1"/>
</dbReference>
<dbReference type="Proteomes" id="UP000434052">
    <property type="component" value="Unassembled WGS sequence"/>
</dbReference>
<dbReference type="EMBL" id="QMIF01000203">
    <property type="protein sequence ID" value="TVM26916.1"/>
    <property type="molecule type" value="Genomic_DNA"/>
</dbReference>
<reference evidence="2 3" key="1">
    <citation type="submission" date="2018-06" db="EMBL/GenBank/DDBJ databases">
        <title>Complete genome of Desulfovibrio marinus P48SEP.</title>
        <authorList>
            <person name="Crispim J.S."/>
            <person name="Vidigal P.M.P."/>
            <person name="Silva L.C.F."/>
            <person name="Araujo L.C."/>
            <person name="Laguardia C.N."/>
            <person name="Dias R.S."/>
            <person name="Sousa M.P."/>
            <person name="Paula S.O."/>
            <person name="Silva C."/>
        </authorList>
    </citation>
    <scope>NUCLEOTIDE SEQUENCE [LARGE SCALE GENOMIC DNA]</scope>
    <source>
        <strain evidence="2 3">P48SEP</strain>
    </source>
</reference>
<evidence type="ECO:0000313" key="3">
    <source>
        <dbReference type="Proteomes" id="UP000434052"/>
    </source>
</evidence>
<feature type="region of interest" description="Disordered" evidence="1">
    <location>
        <begin position="34"/>
        <end position="57"/>
    </location>
</feature>
<dbReference type="AlphaFoldDB" id="A0A6P1ZAG5"/>
<evidence type="ECO:0000313" key="2">
    <source>
        <dbReference type="EMBL" id="TVM26916.1"/>
    </source>
</evidence>
<feature type="compositionally biased region" description="Basic and acidic residues" evidence="1">
    <location>
        <begin position="34"/>
        <end position="47"/>
    </location>
</feature>
<gene>
    <name evidence="2" type="ORF">DQK91_22780</name>
</gene>
<name>A0A6P1ZAG5_9BACT</name>